<comment type="catalytic activity">
    <reaction evidence="8">
        <text>L-seryl-[protein] + ATP = O-phospho-L-seryl-[protein] + ADP + H(+)</text>
        <dbReference type="Rhea" id="RHEA:17989"/>
        <dbReference type="Rhea" id="RHEA-COMP:9863"/>
        <dbReference type="Rhea" id="RHEA-COMP:11604"/>
        <dbReference type="ChEBI" id="CHEBI:15378"/>
        <dbReference type="ChEBI" id="CHEBI:29999"/>
        <dbReference type="ChEBI" id="CHEBI:30616"/>
        <dbReference type="ChEBI" id="CHEBI:83421"/>
        <dbReference type="ChEBI" id="CHEBI:456216"/>
        <dbReference type="EC" id="2.7.11.1"/>
    </reaction>
</comment>
<dbReference type="Proteomes" id="UP000017396">
    <property type="component" value="Chromosome"/>
</dbReference>
<evidence type="ECO:0000313" key="13">
    <source>
        <dbReference type="Proteomes" id="UP000017396"/>
    </source>
</evidence>
<evidence type="ECO:0000256" key="10">
    <source>
        <dbReference type="SAM" id="MobiDB-lite"/>
    </source>
</evidence>
<evidence type="ECO:0000256" key="7">
    <source>
        <dbReference type="ARBA" id="ARBA00047899"/>
    </source>
</evidence>
<evidence type="ECO:0000256" key="1">
    <source>
        <dbReference type="ARBA" id="ARBA00012513"/>
    </source>
</evidence>
<feature type="compositionally biased region" description="Low complexity" evidence="10">
    <location>
        <begin position="447"/>
        <end position="457"/>
    </location>
</feature>
<feature type="binding site" evidence="9">
    <location>
        <position position="41"/>
    </location>
    <ligand>
        <name>ATP</name>
        <dbReference type="ChEBI" id="CHEBI:30616"/>
    </ligand>
</feature>
<dbReference type="PANTHER" id="PTHR24363:SF0">
    <property type="entry name" value="SERINE_THREONINE KINASE LIKE DOMAIN CONTAINING 1"/>
    <property type="match status" value="1"/>
</dbReference>
<sequence>MIGRLLDGRYKILQILGAGGFSQTYLALDTRRPSSPTCVVKHLKPTSDNPGSLEIARRLFRSEAETLERIGHHDQIPRLLAYFEEDEEFYLVQEFIEGHVLTTELQPGRLMSEAEVVALLQDGLSTLAFVHSQGVIHRDVKPDNLIRRSSDGKLVLVDFGAVKTVWSRPAALQRGGTIAGTIIGTPGYMSTEQGRGKPRPSSDIYALGMIGIQALTGLAPMELQEDSGTGEPMWQQHTQVSAAFAAIIDKMVAYHFKDRYQSAGEALEALQKVYGLSSSYTAPPPPPNFQPAPPPPVSSERPSEPAPIESTTTAREETYYGQPVPFEMPRTQPPQVAEAPATREETYYGQPLPFEVPRTQPPQVAEVPAASQEEPYYNQAAAVSNTATRQTPPPVRTSPPVAAPAPGKGNNRTLVFAGAGVAAVLVAAGVWLFGSSATKAPPPPVVSAPAAVQPSSPKGQPETAPEPAPIKKAAVLPVKPPARPVKPVTKAPAPAPKVTKPAVIQPPPIKKTAPAPQKPKPAVPAPVKAKPTPKVAPPLLAKPTVTKPKVQKAPAAPSIFRPATAPVSSGGAPFRPAAAPLSGPQDAPALLKPADKPIDNQSK</sequence>
<comment type="catalytic activity">
    <reaction evidence="7">
        <text>L-threonyl-[protein] + ATP = O-phospho-L-threonyl-[protein] + ADP + H(+)</text>
        <dbReference type="Rhea" id="RHEA:46608"/>
        <dbReference type="Rhea" id="RHEA-COMP:11060"/>
        <dbReference type="Rhea" id="RHEA-COMP:11605"/>
        <dbReference type="ChEBI" id="CHEBI:15378"/>
        <dbReference type="ChEBI" id="CHEBI:30013"/>
        <dbReference type="ChEBI" id="CHEBI:30616"/>
        <dbReference type="ChEBI" id="CHEBI:61977"/>
        <dbReference type="ChEBI" id="CHEBI:456216"/>
        <dbReference type="EC" id="2.7.11.1"/>
    </reaction>
</comment>
<feature type="domain" description="Protein kinase" evidence="11">
    <location>
        <begin position="10"/>
        <end position="274"/>
    </location>
</feature>
<dbReference type="Gene3D" id="3.30.200.20">
    <property type="entry name" value="Phosphorylase Kinase, domain 1"/>
    <property type="match status" value="1"/>
</dbReference>
<evidence type="ECO:0000256" key="8">
    <source>
        <dbReference type="ARBA" id="ARBA00048679"/>
    </source>
</evidence>
<feature type="compositionally biased region" description="Low complexity" evidence="10">
    <location>
        <begin position="485"/>
        <end position="503"/>
    </location>
</feature>
<dbReference type="HOGENOM" id="CLU_000288_135_5_3"/>
<dbReference type="GO" id="GO:0106310">
    <property type="term" value="F:protein serine kinase activity"/>
    <property type="evidence" value="ECO:0007669"/>
    <property type="project" value="RHEA"/>
</dbReference>
<dbReference type="PATRIC" id="fig|1183438.3.peg.838"/>
<evidence type="ECO:0000256" key="9">
    <source>
        <dbReference type="PROSITE-ProRule" id="PRU10141"/>
    </source>
</evidence>
<dbReference type="eggNOG" id="COG0515">
    <property type="taxonomic scope" value="Bacteria"/>
</dbReference>
<dbReference type="STRING" id="1183438.GKIL_0845"/>
<dbReference type="GO" id="GO:0005524">
    <property type="term" value="F:ATP binding"/>
    <property type="evidence" value="ECO:0007669"/>
    <property type="project" value="UniProtKB-UniRule"/>
</dbReference>
<dbReference type="InterPro" id="IPR000719">
    <property type="entry name" value="Prot_kinase_dom"/>
</dbReference>
<dbReference type="KEGG" id="glj:GKIL_0845"/>
<dbReference type="Gene3D" id="1.10.510.10">
    <property type="entry name" value="Transferase(Phosphotransferase) domain 1"/>
    <property type="match status" value="1"/>
</dbReference>
<gene>
    <name evidence="12" type="primary">pknD</name>
    <name evidence="12" type="ORF">GKIL_0845</name>
</gene>
<evidence type="ECO:0000256" key="4">
    <source>
        <dbReference type="ARBA" id="ARBA00022741"/>
    </source>
</evidence>
<feature type="compositionally biased region" description="Pro residues" evidence="10">
    <location>
        <begin position="282"/>
        <end position="297"/>
    </location>
</feature>
<dbReference type="RefSeq" id="WP_023172145.1">
    <property type="nucleotide sequence ID" value="NC_022600.1"/>
</dbReference>
<keyword evidence="6 9" id="KW-0067">ATP-binding</keyword>
<feature type="region of interest" description="Disordered" evidence="10">
    <location>
        <begin position="281"/>
        <end position="313"/>
    </location>
</feature>
<feature type="compositionally biased region" description="Basic and acidic residues" evidence="10">
    <location>
        <begin position="593"/>
        <end position="603"/>
    </location>
</feature>
<keyword evidence="4 9" id="KW-0547">Nucleotide-binding</keyword>
<dbReference type="SUPFAM" id="SSF56112">
    <property type="entry name" value="Protein kinase-like (PK-like)"/>
    <property type="match status" value="1"/>
</dbReference>
<dbReference type="OrthoDB" id="468998at2"/>
<dbReference type="InterPro" id="IPR011009">
    <property type="entry name" value="Kinase-like_dom_sf"/>
</dbReference>
<dbReference type="GO" id="GO:0004674">
    <property type="term" value="F:protein serine/threonine kinase activity"/>
    <property type="evidence" value="ECO:0007669"/>
    <property type="project" value="UniProtKB-KW"/>
</dbReference>
<protein>
    <recommendedName>
        <fullName evidence="1">non-specific serine/threonine protein kinase</fullName>
        <ecNumber evidence="1">2.7.11.1</ecNumber>
    </recommendedName>
</protein>
<dbReference type="EMBL" id="CP003587">
    <property type="protein sequence ID" value="AGY57091.1"/>
    <property type="molecule type" value="Genomic_DNA"/>
</dbReference>
<feature type="region of interest" description="Disordered" evidence="10">
    <location>
        <begin position="438"/>
        <end position="603"/>
    </location>
</feature>
<feature type="compositionally biased region" description="Pro residues" evidence="10">
    <location>
        <begin position="391"/>
        <end position="403"/>
    </location>
</feature>
<dbReference type="AlphaFoldDB" id="U5QDU7"/>
<keyword evidence="5 12" id="KW-0418">Kinase</keyword>
<dbReference type="PROSITE" id="PS50011">
    <property type="entry name" value="PROTEIN_KINASE_DOM"/>
    <property type="match status" value="1"/>
</dbReference>
<evidence type="ECO:0000259" key="11">
    <source>
        <dbReference type="PROSITE" id="PS50011"/>
    </source>
</evidence>
<evidence type="ECO:0000256" key="3">
    <source>
        <dbReference type="ARBA" id="ARBA00022679"/>
    </source>
</evidence>
<proteinExistence type="predicted"/>
<feature type="region of interest" description="Disordered" evidence="10">
    <location>
        <begin position="385"/>
        <end position="405"/>
    </location>
</feature>
<evidence type="ECO:0000256" key="5">
    <source>
        <dbReference type="ARBA" id="ARBA00022777"/>
    </source>
</evidence>
<evidence type="ECO:0000256" key="2">
    <source>
        <dbReference type="ARBA" id="ARBA00022527"/>
    </source>
</evidence>
<dbReference type="EC" id="2.7.11.1" evidence="1"/>
<dbReference type="CDD" id="cd14014">
    <property type="entry name" value="STKc_PknB_like"/>
    <property type="match status" value="1"/>
</dbReference>
<dbReference type="PROSITE" id="PS00107">
    <property type="entry name" value="PROTEIN_KINASE_ATP"/>
    <property type="match status" value="1"/>
</dbReference>
<dbReference type="SMART" id="SM00220">
    <property type="entry name" value="S_TKc"/>
    <property type="match status" value="1"/>
</dbReference>
<evidence type="ECO:0000256" key="6">
    <source>
        <dbReference type="ARBA" id="ARBA00022840"/>
    </source>
</evidence>
<evidence type="ECO:0000313" key="12">
    <source>
        <dbReference type="EMBL" id="AGY57091.1"/>
    </source>
</evidence>
<dbReference type="PANTHER" id="PTHR24363">
    <property type="entry name" value="SERINE/THREONINE PROTEIN KINASE"/>
    <property type="match status" value="1"/>
</dbReference>
<keyword evidence="3 12" id="KW-0808">Transferase</keyword>
<dbReference type="InterPro" id="IPR017441">
    <property type="entry name" value="Protein_kinase_ATP_BS"/>
</dbReference>
<organism evidence="12 13">
    <name type="scientific">Gloeobacter kilaueensis (strain ATCC BAA-2537 / CCAP 1431/1 / ULC 316 / JS1)</name>
    <dbReference type="NCBI Taxonomy" id="1183438"/>
    <lineage>
        <taxon>Bacteria</taxon>
        <taxon>Bacillati</taxon>
        <taxon>Cyanobacteriota</taxon>
        <taxon>Cyanophyceae</taxon>
        <taxon>Gloeobacterales</taxon>
        <taxon>Gloeobacteraceae</taxon>
        <taxon>Gloeobacter</taxon>
    </lineage>
</organism>
<reference evidence="12 13" key="1">
    <citation type="journal article" date="2013" name="PLoS ONE">
        <title>Cultivation and Complete Genome Sequencing of Gloeobacter kilaueensis sp. nov., from a Lava Cave in Kilauea Caldera, Hawai'i.</title>
        <authorList>
            <person name="Saw J.H."/>
            <person name="Schatz M."/>
            <person name="Brown M.V."/>
            <person name="Kunkel D.D."/>
            <person name="Foster J.S."/>
            <person name="Shick H."/>
            <person name="Christensen S."/>
            <person name="Hou S."/>
            <person name="Wan X."/>
            <person name="Donachie S.P."/>
        </authorList>
    </citation>
    <scope>NUCLEOTIDE SEQUENCE [LARGE SCALE GENOMIC DNA]</scope>
    <source>
        <strain evidence="13">JS</strain>
    </source>
</reference>
<dbReference type="Pfam" id="PF00069">
    <property type="entry name" value="Pkinase"/>
    <property type="match status" value="1"/>
</dbReference>
<accession>U5QDU7</accession>
<feature type="compositionally biased region" description="Low complexity" evidence="10">
    <location>
        <begin position="525"/>
        <end position="543"/>
    </location>
</feature>
<keyword evidence="2 12" id="KW-0723">Serine/threonine-protein kinase</keyword>
<keyword evidence="13" id="KW-1185">Reference proteome</keyword>
<name>U5QDU7_GLOK1</name>